<dbReference type="HOGENOM" id="CLU_1265685_0_0_5"/>
<dbReference type="InterPro" id="IPR000182">
    <property type="entry name" value="GNAT_dom"/>
</dbReference>
<dbReference type="AlphaFoldDB" id="B4R8S5"/>
<dbReference type="GO" id="GO:1990189">
    <property type="term" value="F:protein N-terminal-serine acetyltransferase activity"/>
    <property type="evidence" value="ECO:0007669"/>
    <property type="project" value="TreeGrafter"/>
</dbReference>
<sequence>MSAPPKTVLHASDAEAAAIRQAVRTADVAEPGPGRVRAGMEHVPGLLALLSDPQVSAPLYDLPRPITEDSVTRWVAEAQARALAGEGLLVVNLDPAGEVAGYSMITVWPERASAELAGAMRADLQGRGQGGSGAAHTFGWIFQRLGVRLMCLTAALDNVRSAKLIEAAGFRPMGEREAVRPDGTTRRSLYWEMTAEEWRRVHRL</sequence>
<protein>
    <recommendedName>
        <fullName evidence="1">N-acetyltransferase domain-containing protein</fullName>
    </recommendedName>
</protein>
<dbReference type="KEGG" id="pzu:PHZ_c2881"/>
<evidence type="ECO:0000313" key="3">
    <source>
        <dbReference type="Proteomes" id="UP000001868"/>
    </source>
</evidence>
<feature type="domain" description="N-acetyltransferase" evidence="1">
    <location>
        <begin position="41"/>
        <end position="171"/>
    </location>
</feature>
<evidence type="ECO:0000313" key="2">
    <source>
        <dbReference type="EMBL" id="ACG79290.1"/>
    </source>
</evidence>
<dbReference type="InterPro" id="IPR016181">
    <property type="entry name" value="Acyl_CoA_acyltransferase"/>
</dbReference>
<gene>
    <name evidence="2" type="ordered locus">PHZ_c2881</name>
</gene>
<proteinExistence type="predicted"/>
<dbReference type="SUPFAM" id="SSF55729">
    <property type="entry name" value="Acyl-CoA N-acyltransferases (Nat)"/>
    <property type="match status" value="1"/>
</dbReference>
<evidence type="ECO:0000259" key="1">
    <source>
        <dbReference type="Pfam" id="PF13302"/>
    </source>
</evidence>
<accession>B4R8S5</accession>
<dbReference type="STRING" id="450851.PHZ_c2881"/>
<dbReference type="RefSeq" id="WP_012523428.1">
    <property type="nucleotide sequence ID" value="NC_011144.1"/>
</dbReference>
<dbReference type="Proteomes" id="UP000001868">
    <property type="component" value="Chromosome"/>
</dbReference>
<organism evidence="2 3">
    <name type="scientific">Phenylobacterium zucineum (strain HLK1)</name>
    <dbReference type="NCBI Taxonomy" id="450851"/>
    <lineage>
        <taxon>Bacteria</taxon>
        <taxon>Pseudomonadati</taxon>
        <taxon>Pseudomonadota</taxon>
        <taxon>Alphaproteobacteria</taxon>
        <taxon>Caulobacterales</taxon>
        <taxon>Caulobacteraceae</taxon>
        <taxon>Phenylobacterium</taxon>
    </lineage>
</organism>
<name>B4R8S5_PHEZH</name>
<keyword evidence="3" id="KW-1185">Reference proteome</keyword>
<dbReference type="Pfam" id="PF13302">
    <property type="entry name" value="Acetyltransf_3"/>
    <property type="match status" value="1"/>
</dbReference>
<reference evidence="2 3" key="1">
    <citation type="journal article" date="2008" name="BMC Genomics">
        <title>Complete genome of Phenylobacterium zucineum - a novel facultative intracellular bacterium isolated from human erythroleukemia cell line K562.</title>
        <authorList>
            <person name="Luo Y."/>
            <person name="Xu X."/>
            <person name="Ding Z."/>
            <person name="Liu Z."/>
            <person name="Zhang B."/>
            <person name="Yan Z."/>
            <person name="Sun J."/>
            <person name="Hu S."/>
            <person name="Hu X."/>
        </authorList>
    </citation>
    <scope>NUCLEOTIDE SEQUENCE [LARGE SCALE GENOMIC DNA]</scope>
    <source>
        <strain evidence="2 3">HLK1</strain>
    </source>
</reference>
<dbReference type="GO" id="GO:0008999">
    <property type="term" value="F:protein-N-terminal-alanine acetyltransferase activity"/>
    <property type="evidence" value="ECO:0007669"/>
    <property type="project" value="TreeGrafter"/>
</dbReference>
<dbReference type="GO" id="GO:0005737">
    <property type="term" value="C:cytoplasm"/>
    <property type="evidence" value="ECO:0007669"/>
    <property type="project" value="TreeGrafter"/>
</dbReference>
<dbReference type="PANTHER" id="PTHR43441">
    <property type="entry name" value="RIBOSOMAL-PROTEIN-SERINE ACETYLTRANSFERASE"/>
    <property type="match status" value="1"/>
</dbReference>
<dbReference type="EMBL" id="CP000747">
    <property type="protein sequence ID" value="ACG79290.1"/>
    <property type="molecule type" value="Genomic_DNA"/>
</dbReference>
<dbReference type="InterPro" id="IPR051908">
    <property type="entry name" value="Ribosomal_N-acetyltransferase"/>
</dbReference>
<dbReference type="OrthoDB" id="7432124at2"/>
<dbReference type="eggNOG" id="COG1670">
    <property type="taxonomic scope" value="Bacteria"/>
</dbReference>
<dbReference type="PANTHER" id="PTHR43441:SF10">
    <property type="entry name" value="ACETYLTRANSFERASE"/>
    <property type="match status" value="1"/>
</dbReference>
<dbReference type="Gene3D" id="3.40.630.30">
    <property type="match status" value="1"/>
</dbReference>